<comment type="caution">
    <text evidence="1">The sequence shown here is derived from an EMBL/GenBank/DDBJ whole genome shotgun (WGS) entry which is preliminary data.</text>
</comment>
<gene>
    <name evidence="1" type="ORF">HanXRQr2_Chr15g0681251</name>
</gene>
<keyword evidence="2" id="KW-1185">Reference proteome</keyword>
<dbReference type="EMBL" id="MNCJ02000330">
    <property type="protein sequence ID" value="KAF5763525.1"/>
    <property type="molecule type" value="Genomic_DNA"/>
</dbReference>
<dbReference type="Gramene" id="mRNA:HanXRQr2_Chr15g0681251">
    <property type="protein sequence ID" value="CDS:HanXRQr2_Chr15g0681251.1"/>
    <property type="gene ID" value="HanXRQr2_Chr15g0681251"/>
</dbReference>
<proteinExistence type="predicted"/>
<evidence type="ECO:0000313" key="1">
    <source>
        <dbReference type="EMBL" id="KAF5763525.1"/>
    </source>
</evidence>
<reference evidence="1" key="1">
    <citation type="journal article" date="2017" name="Nature">
        <title>The sunflower genome provides insights into oil metabolism, flowering and Asterid evolution.</title>
        <authorList>
            <person name="Badouin H."/>
            <person name="Gouzy J."/>
            <person name="Grassa C.J."/>
            <person name="Murat F."/>
            <person name="Staton S.E."/>
            <person name="Cottret L."/>
            <person name="Lelandais-Briere C."/>
            <person name="Owens G.L."/>
            <person name="Carrere S."/>
            <person name="Mayjonade B."/>
            <person name="Legrand L."/>
            <person name="Gill N."/>
            <person name="Kane N.C."/>
            <person name="Bowers J.E."/>
            <person name="Hubner S."/>
            <person name="Bellec A."/>
            <person name="Berard A."/>
            <person name="Berges H."/>
            <person name="Blanchet N."/>
            <person name="Boniface M.C."/>
            <person name="Brunel D."/>
            <person name="Catrice O."/>
            <person name="Chaidir N."/>
            <person name="Claudel C."/>
            <person name="Donnadieu C."/>
            <person name="Faraut T."/>
            <person name="Fievet G."/>
            <person name="Helmstetter N."/>
            <person name="King M."/>
            <person name="Knapp S.J."/>
            <person name="Lai Z."/>
            <person name="Le Paslier M.C."/>
            <person name="Lippi Y."/>
            <person name="Lorenzon L."/>
            <person name="Mandel J.R."/>
            <person name="Marage G."/>
            <person name="Marchand G."/>
            <person name="Marquand E."/>
            <person name="Bret-Mestries E."/>
            <person name="Morien E."/>
            <person name="Nambeesan S."/>
            <person name="Nguyen T."/>
            <person name="Pegot-Espagnet P."/>
            <person name="Pouilly N."/>
            <person name="Raftis F."/>
            <person name="Sallet E."/>
            <person name="Schiex T."/>
            <person name="Thomas J."/>
            <person name="Vandecasteele C."/>
            <person name="Vares D."/>
            <person name="Vear F."/>
            <person name="Vautrin S."/>
            <person name="Crespi M."/>
            <person name="Mangin B."/>
            <person name="Burke J.M."/>
            <person name="Salse J."/>
            <person name="Munos S."/>
            <person name="Vincourt P."/>
            <person name="Rieseberg L.H."/>
            <person name="Langlade N.B."/>
        </authorList>
    </citation>
    <scope>NUCLEOTIDE SEQUENCE</scope>
    <source>
        <tissue evidence="1">Leaves</tissue>
    </source>
</reference>
<dbReference type="Proteomes" id="UP000215914">
    <property type="component" value="Unassembled WGS sequence"/>
</dbReference>
<organism evidence="1 2">
    <name type="scientific">Helianthus annuus</name>
    <name type="common">Common sunflower</name>
    <dbReference type="NCBI Taxonomy" id="4232"/>
    <lineage>
        <taxon>Eukaryota</taxon>
        <taxon>Viridiplantae</taxon>
        <taxon>Streptophyta</taxon>
        <taxon>Embryophyta</taxon>
        <taxon>Tracheophyta</taxon>
        <taxon>Spermatophyta</taxon>
        <taxon>Magnoliopsida</taxon>
        <taxon>eudicotyledons</taxon>
        <taxon>Gunneridae</taxon>
        <taxon>Pentapetalae</taxon>
        <taxon>asterids</taxon>
        <taxon>campanulids</taxon>
        <taxon>Asterales</taxon>
        <taxon>Asteraceae</taxon>
        <taxon>Asteroideae</taxon>
        <taxon>Heliantheae alliance</taxon>
        <taxon>Heliantheae</taxon>
        <taxon>Helianthus</taxon>
    </lineage>
</organism>
<name>A0A9K3H1C8_HELAN</name>
<protein>
    <submittedName>
        <fullName evidence="1">Uncharacterized protein</fullName>
    </submittedName>
</protein>
<sequence length="49" mass="5542">MGWWSIGKDKAFKTPGFGREGLGFKSHIQQGIKEINCSKTRLGYRSLLN</sequence>
<accession>A0A9K3H1C8</accession>
<evidence type="ECO:0000313" key="2">
    <source>
        <dbReference type="Proteomes" id="UP000215914"/>
    </source>
</evidence>
<dbReference type="AlphaFoldDB" id="A0A9K3H1C8"/>
<reference evidence="1" key="2">
    <citation type="submission" date="2020-06" db="EMBL/GenBank/DDBJ databases">
        <title>Helianthus annuus Genome sequencing and assembly Release 2.</title>
        <authorList>
            <person name="Gouzy J."/>
            <person name="Langlade N."/>
            <person name="Munos S."/>
        </authorList>
    </citation>
    <scope>NUCLEOTIDE SEQUENCE</scope>
    <source>
        <tissue evidence="1">Leaves</tissue>
    </source>
</reference>